<reference evidence="1 2" key="1">
    <citation type="submission" date="2013-02" db="EMBL/GenBank/DDBJ databases">
        <title>The Genome Sequence of Acinetobacter pittii ANC 4052.</title>
        <authorList>
            <consortium name="The Broad Institute Genome Sequencing Platform"/>
            <consortium name="The Broad Institute Genome Sequencing Center for Infectious Disease"/>
            <person name="Cerqueira G."/>
            <person name="Feldgarden M."/>
            <person name="Courvalin P."/>
            <person name="Perichon B."/>
            <person name="Grillot-Courvalin C."/>
            <person name="Clermont D."/>
            <person name="Rocha E."/>
            <person name="Yoon E.-J."/>
            <person name="Nemec A."/>
            <person name="Walker B."/>
            <person name="Young S.K."/>
            <person name="Zeng Q."/>
            <person name="Gargeya S."/>
            <person name="Fitzgerald M."/>
            <person name="Haas B."/>
            <person name="Abouelleil A."/>
            <person name="Alvarado L."/>
            <person name="Arachchi H.M."/>
            <person name="Berlin A.M."/>
            <person name="Chapman S.B."/>
            <person name="Dewar J."/>
            <person name="Goldberg J."/>
            <person name="Griggs A."/>
            <person name="Gujja S."/>
            <person name="Hansen M."/>
            <person name="Howarth C."/>
            <person name="Imamovic A."/>
            <person name="Larimer J."/>
            <person name="McCowan C."/>
            <person name="Murphy C."/>
            <person name="Neiman D."/>
            <person name="Pearson M."/>
            <person name="Priest M."/>
            <person name="Roberts A."/>
            <person name="Saif S."/>
            <person name="Shea T."/>
            <person name="Sisk P."/>
            <person name="Sykes S."/>
            <person name="Wortman J."/>
            <person name="Nusbaum C."/>
            <person name="Birren B."/>
        </authorList>
    </citation>
    <scope>NUCLEOTIDE SEQUENCE [LARGE SCALE GENOMIC DNA]</scope>
    <source>
        <strain evidence="1 2">ANC 4052</strain>
    </source>
</reference>
<dbReference type="Proteomes" id="UP000013986">
    <property type="component" value="Unassembled WGS sequence"/>
</dbReference>
<dbReference type="RefSeq" id="WP_016146016.1">
    <property type="nucleotide sequence ID" value="NZ_KB976991.1"/>
</dbReference>
<comment type="caution">
    <text evidence="1">The sequence shown here is derived from an EMBL/GenBank/DDBJ whole genome shotgun (WGS) entry which is preliminary data.</text>
</comment>
<name>R8Z199_9GAMM</name>
<proteinExistence type="predicted"/>
<dbReference type="EMBL" id="APQO01000006">
    <property type="protein sequence ID" value="EOQ73522.1"/>
    <property type="molecule type" value="Genomic_DNA"/>
</dbReference>
<accession>R8Z199</accession>
<sequence>MGMATDHELLHKILEEMQSLKKQLAADNERRVSVKEFQERLGWKNTKFYERIKMGEITPPLKDGTYSYYLNSYVNEVVTRRSNSATLAA</sequence>
<dbReference type="OrthoDB" id="6712814at2"/>
<protein>
    <recommendedName>
        <fullName evidence="3">DNA-binding protein</fullName>
    </recommendedName>
</protein>
<evidence type="ECO:0008006" key="3">
    <source>
        <dbReference type="Google" id="ProtNLM"/>
    </source>
</evidence>
<dbReference type="HOGENOM" id="CLU_188859_0_0_6"/>
<evidence type="ECO:0000313" key="1">
    <source>
        <dbReference type="EMBL" id="EOQ73522.1"/>
    </source>
</evidence>
<organism evidence="1 2">
    <name type="scientific">Acinetobacter lactucae</name>
    <dbReference type="NCBI Taxonomy" id="1785128"/>
    <lineage>
        <taxon>Bacteria</taxon>
        <taxon>Pseudomonadati</taxon>
        <taxon>Pseudomonadota</taxon>
        <taxon>Gammaproteobacteria</taxon>
        <taxon>Moraxellales</taxon>
        <taxon>Moraxellaceae</taxon>
        <taxon>Acinetobacter</taxon>
        <taxon>Acinetobacter calcoaceticus/baumannii complex</taxon>
    </lineage>
</organism>
<dbReference type="AlphaFoldDB" id="R8Z199"/>
<evidence type="ECO:0000313" key="2">
    <source>
        <dbReference type="Proteomes" id="UP000013986"/>
    </source>
</evidence>
<gene>
    <name evidence="1" type="ORF">F929_03465</name>
</gene>